<organism evidence="1 2">
    <name type="scientific">Pseudo-nitzschia multistriata</name>
    <dbReference type="NCBI Taxonomy" id="183589"/>
    <lineage>
        <taxon>Eukaryota</taxon>
        <taxon>Sar</taxon>
        <taxon>Stramenopiles</taxon>
        <taxon>Ochrophyta</taxon>
        <taxon>Bacillariophyta</taxon>
        <taxon>Bacillariophyceae</taxon>
        <taxon>Bacillariophycidae</taxon>
        <taxon>Bacillariales</taxon>
        <taxon>Bacillariaceae</taxon>
        <taxon>Pseudo-nitzschia</taxon>
    </lineage>
</organism>
<dbReference type="EMBL" id="CAACVS010000351">
    <property type="protein sequence ID" value="VEU41432.1"/>
    <property type="molecule type" value="Genomic_DNA"/>
</dbReference>
<proteinExistence type="predicted"/>
<evidence type="ECO:0000313" key="1">
    <source>
        <dbReference type="EMBL" id="VEU41432.1"/>
    </source>
</evidence>
<gene>
    <name evidence="1" type="ORF">PSNMU_V1.4_AUG-EV-PASAV3_0083510</name>
</gene>
<dbReference type="Proteomes" id="UP000291116">
    <property type="component" value="Unassembled WGS sequence"/>
</dbReference>
<protein>
    <submittedName>
        <fullName evidence="1">Uncharacterized protein</fullName>
    </submittedName>
</protein>
<keyword evidence="2" id="KW-1185">Reference proteome</keyword>
<dbReference type="AlphaFoldDB" id="A0A448ZHC2"/>
<name>A0A448ZHC2_9STRA</name>
<sequence length="160" mass="16898">MAVSEDDAETVIPMPDGRVVDLVAEGLDLVRRHVVASVVHGPVGANDADVAVRTRSEVVENPRPDRALDQLHGLGLVHLLPPGRLEDRHRGQASGPHGCVVELGGASVGGDLVDRGPVDVAAPQDQRGADVSLVLEESSFQQGARRNDARLRVGVHAEEL</sequence>
<accession>A0A448ZHC2</accession>
<reference evidence="1 2" key="1">
    <citation type="submission" date="2019-01" db="EMBL/GenBank/DDBJ databases">
        <authorList>
            <person name="Ferrante I. M."/>
        </authorList>
    </citation>
    <scope>NUCLEOTIDE SEQUENCE [LARGE SCALE GENOMIC DNA]</scope>
    <source>
        <strain evidence="1 2">B856</strain>
    </source>
</reference>
<evidence type="ECO:0000313" key="2">
    <source>
        <dbReference type="Proteomes" id="UP000291116"/>
    </source>
</evidence>